<organism evidence="1">
    <name type="scientific">Shrimp hemocyte iridescent virus</name>
    <dbReference type="NCBI Taxonomy" id="2039780"/>
    <lineage>
        <taxon>Viruses</taxon>
        <taxon>Varidnaviria</taxon>
        <taxon>Bamfordvirae</taxon>
        <taxon>Nucleocytoviricota</taxon>
        <taxon>Megaviricetes</taxon>
        <taxon>Pimascovirales</taxon>
        <taxon>Pimascovirales incertae sedis</taxon>
        <taxon>Iridoviridae</taxon>
        <taxon>Betairidovirinae</taxon>
        <taxon>Decapodiridovirus</taxon>
        <taxon>Decapodiridovirus litopenaeus1</taxon>
        <taxon>Decapod iridescent virus 1</taxon>
    </lineage>
</organism>
<proteinExistence type="predicted"/>
<protein>
    <submittedName>
        <fullName evidence="1">Uncharacterized protein</fullName>
    </submittedName>
</protein>
<name>A0A291B0Q6_9VIRU</name>
<dbReference type="RefSeq" id="YP_010084819.1">
    <property type="nucleotide sequence ID" value="NC_055165.1"/>
</dbReference>
<sequence length="160" mass="18844">MASEIFFNTDNDLIVKLMEAFNIEAPKDKFQFVEESLILEYEELDIMDDFSKIDYVKILLFSRMFEIGDECIRGPVFIQPCNFDKRTYEDIDEFLDFINVDIMESVFADMCKGVSKIFSDGLITEDEKYSHVVYLTNKMNLFSKEDPYSEDEYDEIISVD</sequence>
<dbReference type="GeneID" id="65099839"/>
<evidence type="ECO:0000313" key="1">
    <source>
        <dbReference type="EMBL" id="ATE87076.1"/>
    </source>
</evidence>
<dbReference type="KEGG" id="vg:65099839"/>
<dbReference type="Proteomes" id="UP000297192">
    <property type="component" value="Segment"/>
</dbReference>
<dbReference type="EMBL" id="MF599468">
    <property type="protein sequence ID" value="ATE87076.1"/>
    <property type="molecule type" value="Genomic_DNA"/>
</dbReference>
<evidence type="ECO:0000313" key="2">
    <source>
        <dbReference type="Proteomes" id="UP000297192"/>
    </source>
</evidence>
<reference evidence="1" key="2">
    <citation type="journal article" date="2017" name="Sci. Rep.">
        <title>Characterization of a new member of Iridoviridae, Shrimp hemocyte iridescent virus (SHIV), found in white leg shrimp (Litopenaeus vannamei).</title>
        <authorList>
            <person name="Qiu L."/>
            <person name="Chen M.M."/>
            <person name="Wan X.Y."/>
            <person name="Li C."/>
            <person name="Zhang Q.L."/>
            <person name="Wang R.Y."/>
            <person name="Cheng D.Y."/>
            <person name="Dong X."/>
            <person name="Yang B."/>
            <person name="Wang X.H."/>
            <person name="Xiang J.H."/>
            <person name="Huang J."/>
        </authorList>
    </citation>
    <scope>NUCLEOTIDE SEQUENCE [LARGE SCALE GENOMIC DNA]</scope>
    <source>
        <strain evidence="1">20141215</strain>
    </source>
</reference>
<gene>
    <name evidence="1" type="primary">67R</name>
</gene>
<keyword evidence="2" id="KW-1185">Reference proteome</keyword>
<reference evidence="1" key="1">
    <citation type="journal article" date="2017" name="Arch. Virol.">
        <title>Complete genome sequence of shrimp hemocyte iridescent virus (SHIV) isolated from white leg shrimp, Litopenaeus vannamei.</title>
        <authorList>
            <person name="Qiu L."/>
            <person name="Chen M.M."/>
            <person name="Wang R.Y."/>
            <person name="Wan X.Y."/>
            <person name="Li C."/>
            <person name="Zhang Q.L."/>
            <person name="Dong X."/>
            <person name="Yang B."/>
            <person name="Xiang J.H."/>
            <person name="Huang J."/>
        </authorList>
    </citation>
    <scope>NUCLEOTIDE SEQUENCE [LARGE SCALE GENOMIC DNA]</scope>
    <source>
        <strain evidence="1">20141215</strain>
    </source>
</reference>
<accession>A0A291B0Q6</accession>